<dbReference type="EMBL" id="BARS01009940">
    <property type="protein sequence ID" value="GAF81737.1"/>
    <property type="molecule type" value="Genomic_DNA"/>
</dbReference>
<gene>
    <name evidence="1" type="ORF">S01H1_18576</name>
</gene>
<reference evidence="1" key="1">
    <citation type="journal article" date="2014" name="Front. Microbiol.">
        <title>High frequency of phylogenetically diverse reductive dehalogenase-homologous genes in deep subseafloor sedimentary metagenomes.</title>
        <authorList>
            <person name="Kawai M."/>
            <person name="Futagami T."/>
            <person name="Toyoda A."/>
            <person name="Takaki Y."/>
            <person name="Nishi S."/>
            <person name="Hori S."/>
            <person name="Arai W."/>
            <person name="Tsubouchi T."/>
            <person name="Morono Y."/>
            <person name="Uchiyama I."/>
            <person name="Ito T."/>
            <person name="Fujiyama A."/>
            <person name="Inagaki F."/>
            <person name="Takami H."/>
        </authorList>
    </citation>
    <scope>NUCLEOTIDE SEQUENCE</scope>
    <source>
        <strain evidence="1">Expedition CK06-06</strain>
    </source>
</reference>
<feature type="non-terminal residue" evidence="1">
    <location>
        <position position="1"/>
    </location>
</feature>
<comment type="caution">
    <text evidence="1">The sequence shown here is derived from an EMBL/GenBank/DDBJ whole genome shotgun (WGS) entry which is preliminary data.</text>
</comment>
<organism evidence="1">
    <name type="scientific">marine sediment metagenome</name>
    <dbReference type="NCBI Taxonomy" id="412755"/>
    <lineage>
        <taxon>unclassified sequences</taxon>
        <taxon>metagenomes</taxon>
        <taxon>ecological metagenomes</taxon>
    </lineage>
</organism>
<dbReference type="PANTHER" id="PTHR42924:SF3">
    <property type="entry name" value="POLYMERASE_HISTIDINOL PHOSPHATASE N-TERMINAL DOMAIN-CONTAINING PROTEIN"/>
    <property type="match status" value="1"/>
</dbReference>
<evidence type="ECO:0000313" key="1">
    <source>
        <dbReference type="EMBL" id="GAF81737.1"/>
    </source>
</evidence>
<protein>
    <recommendedName>
        <fullName evidence="2">PHP domain-containing protein</fullName>
    </recommendedName>
</protein>
<dbReference type="InterPro" id="IPR016195">
    <property type="entry name" value="Pol/histidinol_Pase-like"/>
</dbReference>
<evidence type="ECO:0008006" key="2">
    <source>
        <dbReference type="Google" id="ProtNLM"/>
    </source>
</evidence>
<dbReference type="AlphaFoldDB" id="X0T0N6"/>
<dbReference type="InterPro" id="IPR052018">
    <property type="entry name" value="PHP_domain"/>
</dbReference>
<dbReference type="SUPFAM" id="SSF89550">
    <property type="entry name" value="PHP domain-like"/>
    <property type="match status" value="1"/>
</dbReference>
<accession>X0T0N6</accession>
<dbReference type="GO" id="GO:0035312">
    <property type="term" value="F:5'-3' DNA exonuclease activity"/>
    <property type="evidence" value="ECO:0007669"/>
    <property type="project" value="TreeGrafter"/>
</dbReference>
<dbReference type="Gene3D" id="3.20.20.140">
    <property type="entry name" value="Metal-dependent hydrolases"/>
    <property type="match status" value="1"/>
</dbReference>
<sequence>PYLFYKDFFMEGKPAFVPSKDISLLDVLDIVGETGGVPVLAHPGASFQNVNKKDLSLLKSRGLKGLEVYTSYHNEEQTRNYKRLAEEFDLVPTAGSDFHGMIKPHIAFGSVKEGGYWMIDKLRKRRP</sequence>
<dbReference type="GO" id="GO:0004534">
    <property type="term" value="F:5'-3' RNA exonuclease activity"/>
    <property type="evidence" value="ECO:0007669"/>
    <property type="project" value="TreeGrafter"/>
</dbReference>
<dbReference type="PANTHER" id="PTHR42924">
    <property type="entry name" value="EXONUCLEASE"/>
    <property type="match status" value="1"/>
</dbReference>
<name>X0T0N6_9ZZZZ</name>
<proteinExistence type="predicted"/>